<feature type="domain" description="NapC/NirT cytochrome c N-terminal" evidence="13">
    <location>
        <begin position="20"/>
        <end position="168"/>
    </location>
</feature>
<comment type="similarity">
    <text evidence="2">Belongs to the NapC/NirT/NrfH family.</text>
</comment>
<dbReference type="SUPFAM" id="SSF48695">
    <property type="entry name" value="Multiheme cytochromes"/>
    <property type="match status" value="1"/>
</dbReference>
<proteinExistence type="inferred from homology"/>
<evidence type="ECO:0000256" key="7">
    <source>
        <dbReference type="ARBA" id="ARBA00022723"/>
    </source>
</evidence>
<dbReference type="Proteomes" id="UP000502377">
    <property type="component" value="Chromosome"/>
</dbReference>
<keyword evidence="4" id="KW-1003">Cell membrane</keyword>
<dbReference type="KEGG" id="crx:CRECT_0783"/>
<dbReference type="GO" id="GO:0005886">
    <property type="term" value="C:plasma membrane"/>
    <property type="evidence" value="ECO:0007669"/>
    <property type="project" value="UniProtKB-SubCell"/>
</dbReference>
<keyword evidence="3" id="KW-0813">Transport</keyword>
<evidence type="ECO:0000256" key="10">
    <source>
        <dbReference type="ARBA" id="ARBA00023004"/>
    </source>
</evidence>
<name>A0A6G5QLJ7_CAMRE</name>
<dbReference type="GO" id="GO:0009061">
    <property type="term" value="P:anaerobic respiration"/>
    <property type="evidence" value="ECO:0007669"/>
    <property type="project" value="TreeGrafter"/>
</dbReference>
<reference evidence="14 15" key="1">
    <citation type="submission" date="2016-07" db="EMBL/GenBank/DDBJ databases">
        <title>Comparative genomics of the Campylobacter concisus group.</title>
        <authorList>
            <person name="Miller W.G."/>
            <person name="Yee E."/>
            <person name="Chapman M.H."/>
            <person name="Huynh S."/>
            <person name="Bono J.L."/>
            <person name="On S.L.W."/>
            <person name="StLeger J."/>
            <person name="Foster G."/>
            <person name="Parker C.T."/>
        </authorList>
    </citation>
    <scope>NUCLEOTIDE SEQUENCE [LARGE SCALE GENOMIC DNA]</scope>
    <source>
        <strain evidence="14 15">ATCC 33238</strain>
    </source>
</reference>
<evidence type="ECO:0000313" key="15">
    <source>
        <dbReference type="Proteomes" id="UP000502377"/>
    </source>
</evidence>
<feature type="transmembrane region" description="Helical" evidence="12">
    <location>
        <begin position="20"/>
        <end position="37"/>
    </location>
</feature>
<dbReference type="Gene3D" id="1.10.3820.10">
    <property type="entry name" value="Di-heme elbow motif domain"/>
    <property type="match status" value="1"/>
</dbReference>
<evidence type="ECO:0000256" key="1">
    <source>
        <dbReference type="ARBA" id="ARBA00004236"/>
    </source>
</evidence>
<evidence type="ECO:0000256" key="3">
    <source>
        <dbReference type="ARBA" id="ARBA00022448"/>
    </source>
</evidence>
<dbReference type="GO" id="GO:0009055">
    <property type="term" value="F:electron transfer activity"/>
    <property type="evidence" value="ECO:0007669"/>
    <property type="project" value="TreeGrafter"/>
</dbReference>
<protein>
    <submittedName>
        <fullName evidence="14">Cytochrome c nitrite reductase, small subunit</fullName>
    </submittedName>
</protein>
<keyword evidence="11 12" id="KW-0472">Membrane</keyword>
<dbReference type="InterPro" id="IPR005126">
    <property type="entry name" value="NapC/NirT_cyt_c_N"/>
</dbReference>
<dbReference type="AlphaFoldDB" id="A0A6G5QLJ7"/>
<dbReference type="GO" id="GO:0046872">
    <property type="term" value="F:metal ion binding"/>
    <property type="evidence" value="ECO:0007669"/>
    <property type="project" value="UniProtKB-KW"/>
</dbReference>
<evidence type="ECO:0000313" key="14">
    <source>
        <dbReference type="EMBL" id="QCD46462.1"/>
    </source>
</evidence>
<keyword evidence="8" id="KW-0249">Electron transport</keyword>
<evidence type="ECO:0000256" key="9">
    <source>
        <dbReference type="ARBA" id="ARBA00022989"/>
    </source>
</evidence>
<dbReference type="Pfam" id="PF03264">
    <property type="entry name" value="Cytochrom_NNT"/>
    <property type="match status" value="1"/>
</dbReference>
<sequence>MMNELKNLLKKARSSSMLNLAIIGALIVATVLGIYLADKSRMLTHFSTKPEACINCHAMDAFYASWQHSAHGRNTTCLSCHVPQNFIGKYKTKILDGLHHVFMFSFDKFGGAIKISDGGAKIAQDNCISCHARQGETVAINIALNARTGLNADDKEYCWRCHRDAPHGAMSGLHTAPGNLGVKNLIENLSK</sequence>
<evidence type="ECO:0000256" key="6">
    <source>
        <dbReference type="ARBA" id="ARBA00022692"/>
    </source>
</evidence>
<evidence type="ECO:0000256" key="8">
    <source>
        <dbReference type="ARBA" id="ARBA00022982"/>
    </source>
</evidence>
<evidence type="ECO:0000256" key="4">
    <source>
        <dbReference type="ARBA" id="ARBA00022475"/>
    </source>
</evidence>
<dbReference type="EMBL" id="CP012543">
    <property type="protein sequence ID" value="QCD46462.1"/>
    <property type="molecule type" value="Genomic_DNA"/>
</dbReference>
<keyword evidence="7" id="KW-0479">Metal-binding</keyword>
<dbReference type="InterPro" id="IPR051174">
    <property type="entry name" value="Cytochrome_c-type_ET"/>
</dbReference>
<dbReference type="InterPro" id="IPR036280">
    <property type="entry name" value="Multihaem_cyt_sf"/>
</dbReference>
<evidence type="ECO:0000256" key="12">
    <source>
        <dbReference type="SAM" id="Phobius"/>
    </source>
</evidence>
<gene>
    <name evidence="14" type="ORF">CRECT_0783</name>
</gene>
<keyword evidence="9 12" id="KW-1133">Transmembrane helix</keyword>
<organism evidence="14 15">
    <name type="scientific">Campylobacter rectus</name>
    <name type="common">Wolinella recta</name>
    <dbReference type="NCBI Taxonomy" id="203"/>
    <lineage>
        <taxon>Bacteria</taxon>
        <taxon>Pseudomonadati</taxon>
        <taxon>Campylobacterota</taxon>
        <taxon>Epsilonproteobacteria</taxon>
        <taxon>Campylobacterales</taxon>
        <taxon>Campylobacteraceae</taxon>
        <taxon>Campylobacter</taxon>
    </lineage>
</organism>
<evidence type="ECO:0000256" key="5">
    <source>
        <dbReference type="ARBA" id="ARBA00022617"/>
    </source>
</evidence>
<keyword evidence="6 12" id="KW-0812">Transmembrane</keyword>
<evidence type="ECO:0000256" key="11">
    <source>
        <dbReference type="ARBA" id="ARBA00023136"/>
    </source>
</evidence>
<evidence type="ECO:0000256" key="2">
    <source>
        <dbReference type="ARBA" id="ARBA00007395"/>
    </source>
</evidence>
<dbReference type="PANTHER" id="PTHR30333:SF1">
    <property type="entry name" value="CYTOCHROME C-TYPE PROTEIN NAPC"/>
    <property type="match status" value="1"/>
</dbReference>
<dbReference type="InterPro" id="IPR038266">
    <property type="entry name" value="NapC/NirT_cytc_sf"/>
</dbReference>
<dbReference type="RefSeq" id="WP_002946010.1">
    <property type="nucleotide sequence ID" value="NZ_CP012543.1"/>
</dbReference>
<keyword evidence="10" id="KW-0408">Iron</keyword>
<evidence type="ECO:0000259" key="13">
    <source>
        <dbReference type="Pfam" id="PF03264"/>
    </source>
</evidence>
<keyword evidence="5" id="KW-0349">Heme</keyword>
<comment type="subcellular location">
    <subcellularLocation>
        <location evidence="1">Cell membrane</location>
    </subcellularLocation>
</comment>
<dbReference type="PANTHER" id="PTHR30333">
    <property type="entry name" value="CYTOCHROME C-TYPE PROTEIN"/>
    <property type="match status" value="1"/>
</dbReference>
<accession>A0A6G5QLJ7</accession>